<reference evidence="1" key="2">
    <citation type="submission" date="2017-11" db="EMBL/GenBank/DDBJ databases">
        <title>Coralsnake Venomics: Analyses of Venom Gland Transcriptomes and Proteomes of Six Brazilian Taxa.</title>
        <authorList>
            <person name="Aird S.D."/>
            <person name="Jorge da Silva N."/>
            <person name="Qiu L."/>
            <person name="Villar-Briones A."/>
            <person name="Aparecida-Saddi V."/>
            <person name="Campos-Telles M.P."/>
            <person name="Grau M."/>
            <person name="Mikheyev A.S."/>
        </authorList>
    </citation>
    <scope>NUCLEOTIDE SEQUENCE</scope>
    <source>
        <tissue evidence="1">Venom_gland</tissue>
    </source>
</reference>
<sequence>MELMKVALNSSSFCVKGETTVTDIMATCFIGVPVPGKFLLGESKIVIHPDAYVMYNLSKIITLFGSPVKPTKWTNQKKLVIEVKTVFPAMDCVKYKHPEKKNDKVVYNYLPTEDVFHCAEVEEVDGMTQVVYSPRGWFMFCGAYAYAFIPVNAIGGPCTIGRLTTVMAIAHAKNINENTQLYSEVMNSSLYHDYRYYKEPVDDTDGKEHGSIPEYADVPKQKGNKEPHIIIYTSPKLKWPVVKVGAEHEKGEHGKKYRGKRSEFSDAYSSDCDSEVMVLSKVEAGLLGIFAMWGPHTTIISN</sequence>
<organism evidence="1">
    <name type="scientific">Micrurus lemniscatus lemniscatus</name>
    <dbReference type="NCBI Taxonomy" id="129467"/>
    <lineage>
        <taxon>Eukaryota</taxon>
        <taxon>Metazoa</taxon>
        <taxon>Chordata</taxon>
        <taxon>Craniata</taxon>
        <taxon>Vertebrata</taxon>
        <taxon>Euteleostomi</taxon>
        <taxon>Lepidosauria</taxon>
        <taxon>Squamata</taxon>
        <taxon>Bifurcata</taxon>
        <taxon>Unidentata</taxon>
        <taxon>Episquamata</taxon>
        <taxon>Toxicofera</taxon>
        <taxon>Serpentes</taxon>
        <taxon>Colubroidea</taxon>
        <taxon>Elapidae</taxon>
        <taxon>Elapinae</taxon>
        <taxon>Micrurus</taxon>
    </lineage>
</organism>
<reference evidence="1" key="1">
    <citation type="submission" date="2017-07" db="EMBL/GenBank/DDBJ databases">
        <authorList>
            <person name="Mikheyev A."/>
            <person name="Grau M."/>
        </authorList>
    </citation>
    <scope>NUCLEOTIDE SEQUENCE</scope>
    <source>
        <tissue evidence="1">Venom_gland</tissue>
    </source>
</reference>
<protein>
    <submittedName>
        <fullName evidence="1">Uncharacterized protein</fullName>
    </submittedName>
</protein>
<dbReference type="AlphaFoldDB" id="A0A2D4IWR8"/>
<proteinExistence type="predicted"/>
<name>A0A2D4IWR8_MICLE</name>
<dbReference type="EMBL" id="IACK01136741">
    <property type="protein sequence ID" value="LAA88698.1"/>
    <property type="molecule type" value="Transcribed_RNA"/>
</dbReference>
<evidence type="ECO:0000313" key="1">
    <source>
        <dbReference type="EMBL" id="LAA88698.1"/>
    </source>
</evidence>
<accession>A0A2D4IWR8</accession>